<keyword evidence="1" id="KW-0812">Transmembrane</keyword>
<evidence type="ECO:0000313" key="3">
    <source>
        <dbReference type="Proteomes" id="UP001054837"/>
    </source>
</evidence>
<organism evidence="2 3">
    <name type="scientific">Caerostris darwini</name>
    <dbReference type="NCBI Taxonomy" id="1538125"/>
    <lineage>
        <taxon>Eukaryota</taxon>
        <taxon>Metazoa</taxon>
        <taxon>Ecdysozoa</taxon>
        <taxon>Arthropoda</taxon>
        <taxon>Chelicerata</taxon>
        <taxon>Arachnida</taxon>
        <taxon>Araneae</taxon>
        <taxon>Araneomorphae</taxon>
        <taxon>Entelegynae</taxon>
        <taxon>Araneoidea</taxon>
        <taxon>Araneidae</taxon>
        <taxon>Caerostris</taxon>
    </lineage>
</organism>
<evidence type="ECO:0000256" key="1">
    <source>
        <dbReference type="SAM" id="Phobius"/>
    </source>
</evidence>
<keyword evidence="1" id="KW-1133">Transmembrane helix</keyword>
<feature type="transmembrane region" description="Helical" evidence="1">
    <location>
        <begin position="71"/>
        <end position="93"/>
    </location>
</feature>
<keyword evidence="3" id="KW-1185">Reference proteome</keyword>
<name>A0AAV4S0R4_9ARAC</name>
<comment type="caution">
    <text evidence="2">The sequence shown here is derived from an EMBL/GenBank/DDBJ whole genome shotgun (WGS) entry which is preliminary data.</text>
</comment>
<proteinExistence type="predicted"/>
<dbReference type="AlphaFoldDB" id="A0AAV4S0R4"/>
<feature type="transmembrane region" description="Helical" evidence="1">
    <location>
        <begin position="29"/>
        <end position="51"/>
    </location>
</feature>
<keyword evidence="1" id="KW-0472">Membrane</keyword>
<gene>
    <name evidence="2" type="ORF">CDAR_497221</name>
</gene>
<dbReference type="Proteomes" id="UP001054837">
    <property type="component" value="Unassembled WGS sequence"/>
</dbReference>
<evidence type="ECO:0000313" key="2">
    <source>
        <dbReference type="EMBL" id="GIY27544.1"/>
    </source>
</evidence>
<sequence length="137" mass="15513">MSSPSRGLPREARLQLSDLAHPRFGPPTLSAAAAAAPVFILFFLVISWSQLDGKLYKSSGLFFAFWGKIRFFMFSRPVFVHYYFFPYIFLCWINSPNRVMSVGGRVLGIEKLKEQMSDQVSAFSSSFNGVWKISSPQ</sequence>
<reference evidence="2 3" key="1">
    <citation type="submission" date="2021-06" db="EMBL/GenBank/DDBJ databases">
        <title>Caerostris darwini draft genome.</title>
        <authorList>
            <person name="Kono N."/>
            <person name="Arakawa K."/>
        </authorList>
    </citation>
    <scope>NUCLEOTIDE SEQUENCE [LARGE SCALE GENOMIC DNA]</scope>
</reference>
<dbReference type="EMBL" id="BPLQ01007064">
    <property type="protein sequence ID" value="GIY27544.1"/>
    <property type="molecule type" value="Genomic_DNA"/>
</dbReference>
<protein>
    <submittedName>
        <fullName evidence="2">Uncharacterized protein</fullName>
    </submittedName>
</protein>
<accession>A0AAV4S0R4</accession>